<keyword evidence="1" id="KW-0805">Transcription regulation</keyword>
<dbReference type="InterPro" id="IPR045981">
    <property type="entry name" value="DUF5937"/>
</dbReference>
<dbReference type="InterPro" id="IPR001845">
    <property type="entry name" value="HTH_ArsR_DNA-bd_dom"/>
</dbReference>
<dbReference type="Pfam" id="PF01022">
    <property type="entry name" value="HTH_5"/>
    <property type="match status" value="1"/>
</dbReference>
<evidence type="ECO:0000313" key="6">
    <source>
        <dbReference type="Proteomes" id="UP000830158"/>
    </source>
</evidence>
<accession>A0ABY4P1Y2</accession>
<dbReference type="SMART" id="SM00418">
    <property type="entry name" value="HTH_ARSR"/>
    <property type="match status" value="1"/>
</dbReference>
<organism evidence="5 6">
    <name type="scientific">Amycolatopsis thermalba</name>
    <dbReference type="NCBI Taxonomy" id="944492"/>
    <lineage>
        <taxon>Bacteria</taxon>
        <taxon>Bacillati</taxon>
        <taxon>Actinomycetota</taxon>
        <taxon>Actinomycetes</taxon>
        <taxon>Pseudonocardiales</taxon>
        <taxon>Pseudonocardiaceae</taxon>
        <taxon>Amycolatopsis</taxon>
    </lineage>
</organism>
<sequence>MPLTVELGVSELAATRFSISPLSETIAGLQQLAGRVRRAVNLRWVRWAEDELARAPLDLPMVWPLIAGDRASWPSFLVPAPPGVVPSLEDDLAAVRRTTAGQVRASLRRVFGDDLPDGAGALAARPRAGLGVLTEELRAAYVRLIAPHWPRIRAVLEADIAYRARQLATGGAAALFGGLHPDLHWREGRLVMDGADRVVELGPGGLVLMPVALGPAHVMIKGHTTTQTTVRYPVRGAGTLWAARPPSGSAVRLLGRARAELLEALRSPATTTGLAGTLAVTPSAVSQHLRVLRENGLVARERSGRSVLYAITPLGEALIDVAGAPEDQR</sequence>
<evidence type="ECO:0000259" key="4">
    <source>
        <dbReference type="SMART" id="SM00418"/>
    </source>
</evidence>
<dbReference type="PANTHER" id="PTHR43132">
    <property type="entry name" value="ARSENICAL RESISTANCE OPERON REPRESSOR ARSR-RELATED"/>
    <property type="match status" value="1"/>
</dbReference>
<dbReference type="InterPro" id="IPR036388">
    <property type="entry name" value="WH-like_DNA-bd_sf"/>
</dbReference>
<evidence type="ECO:0000256" key="1">
    <source>
        <dbReference type="ARBA" id="ARBA00023015"/>
    </source>
</evidence>
<protein>
    <submittedName>
        <fullName evidence="5">DUF5937 family protein</fullName>
    </submittedName>
</protein>
<dbReference type="RefSeq" id="WP_249466744.1">
    <property type="nucleotide sequence ID" value="NZ_CP091196.1"/>
</dbReference>
<dbReference type="InterPro" id="IPR036390">
    <property type="entry name" value="WH_DNA-bd_sf"/>
</dbReference>
<feature type="domain" description="HTH arsR-type" evidence="4">
    <location>
        <begin position="252"/>
        <end position="323"/>
    </location>
</feature>
<dbReference type="InterPro" id="IPR011991">
    <property type="entry name" value="ArsR-like_HTH"/>
</dbReference>
<evidence type="ECO:0000313" key="5">
    <source>
        <dbReference type="EMBL" id="UQS26362.1"/>
    </source>
</evidence>
<evidence type="ECO:0000256" key="3">
    <source>
        <dbReference type="ARBA" id="ARBA00023163"/>
    </source>
</evidence>
<reference evidence="5" key="1">
    <citation type="submission" date="2022-01" db="EMBL/GenBank/DDBJ databases">
        <title>PSI-footprinting approach for the identification of protein synthesis inhibitor producers.</title>
        <authorList>
            <person name="Handel F."/>
            <person name="Kulik A."/>
            <person name="Wex K.W."/>
            <person name="Berscheid A."/>
            <person name="Saur J.S."/>
            <person name="Winkler A."/>
            <person name="Wibberg D."/>
            <person name="Kalinowski J."/>
            <person name="Broetz-Oesterhelt H."/>
            <person name="Mast Y."/>
        </authorList>
    </citation>
    <scope>NUCLEOTIDE SEQUENCE</scope>
    <source>
        <strain evidence="5">KNN 49.3e</strain>
    </source>
</reference>
<gene>
    <name evidence="5" type="ORF">L1857_27880</name>
</gene>
<evidence type="ECO:0000256" key="2">
    <source>
        <dbReference type="ARBA" id="ARBA00023125"/>
    </source>
</evidence>
<dbReference type="SUPFAM" id="SSF46785">
    <property type="entry name" value="Winged helix' DNA-binding domain"/>
    <property type="match status" value="1"/>
</dbReference>
<proteinExistence type="predicted"/>
<keyword evidence="6" id="KW-1185">Reference proteome</keyword>
<keyword evidence="2" id="KW-0238">DNA-binding</keyword>
<name>A0ABY4P1Y2_9PSEU</name>
<dbReference type="Proteomes" id="UP000830158">
    <property type="component" value="Chromosome"/>
</dbReference>
<dbReference type="CDD" id="cd00090">
    <property type="entry name" value="HTH_ARSR"/>
    <property type="match status" value="1"/>
</dbReference>
<dbReference type="InterPro" id="IPR051011">
    <property type="entry name" value="Metal_resp_trans_reg"/>
</dbReference>
<dbReference type="PANTHER" id="PTHR43132:SF6">
    <property type="entry name" value="HTH-TYPE TRANSCRIPTIONAL REPRESSOR CZRA"/>
    <property type="match status" value="1"/>
</dbReference>
<dbReference type="Gene3D" id="1.10.10.10">
    <property type="entry name" value="Winged helix-like DNA-binding domain superfamily/Winged helix DNA-binding domain"/>
    <property type="match status" value="1"/>
</dbReference>
<keyword evidence="3" id="KW-0804">Transcription</keyword>
<dbReference type="EMBL" id="CP091196">
    <property type="protein sequence ID" value="UQS26362.1"/>
    <property type="molecule type" value="Genomic_DNA"/>
</dbReference>
<dbReference type="Pfam" id="PF19361">
    <property type="entry name" value="DUF5937"/>
    <property type="match status" value="1"/>
</dbReference>